<keyword evidence="2" id="KW-1185">Reference proteome</keyword>
<evidence type="ECO:0000313" key="2">
    <source>
        <dbReference type="Proteomes" id="UP001055439"/>
    </source>
</evidence>
<organism evidence="1 2">
    <name type="scientific">Musa troglodytarum</name>
    <name type="common">fe'i banana</name>
    <dbReference type="NCBI Taxonomy" id="320322"/>
    <lineage>
        <taxon>Eukaryota</taxon>
        <taxon>Viridiplantae</taxon>
        <taxon>Streptophyta</taxon>
        <taxon>Embryophyta</taxon>
        <taxon>Tracheophyta</taxon>
        <taxon>Spermatophyta</taxon>
        <taxon>Magnoliopsida</taxon>
        <taxon>Liliopsida</taxon>
        <taxon>Zingiberales</taxon>
        <taxon>Musaceae</taxon>
        <taxon>Musa</taxon>
    </lineage>
</organism>
<evidence type="ECO:0000313" key="1">
    <source>
        <dbReference type="EMBL" id="URD86083.1"/>
    </source>
</evidence>
<accession>A0A9E7JM39</accession>
<gene>
    <name evidence="1" type="ORF">MUK42_14221</name>
</gene>
<protein>
    <submittedName>
        <fullName evidence="1">Uncharacterized protein</fullName>
    </submittedName>
</protein>
<name>A0A9E7JM39_9LILI</name>
<dbReference type="AlphaFoldDB" id="A0A9E7JM39"/>
<dbReference type="EMBL" id="CP097504">
    <property type="protein sequence ID" value="URD86083.1"/>
    <property type="molecule type" value="Genomic_DNA"/>
</dbReference>
<proteinExistence type="predicted"/>
<sequence length="71" mass="7824">MIIPRSTVPSSNRRSVYQSVDGPVAAVHLLVKSLLSAANLSSPAFEYELTLIFGSCHQLTCRETWLFMGEP</sequence>
<reference evidence="1" key="1">
    <citation type="submission" date="2022-05" db="EMBL/GenBank/DDBJ databases">
        <title>The Musa troglodytarum L. genome provides insights into the mechanism of non-climacteric behaviour and enrichment of carotenoids.</title>
        <authorList>
            <person name="Wang J."/>
        </authorList>
    </citation>
    <scope>NUCLEOTIDE SEQUENCE</scope>
    <source>
        <tissue evidence="1">Leaf</tissue>
    </source>
</reference>
<dbReference type="Proteomes" id="UP001055439">
    <property type="component" value="Chromosome 2"/>
</dbReference>